<keyword evidence="2 7" id="KW-0699">rRNA-binding</keyword>
<evidence type="ECO:0000313" key="9">
    <source>
        <dbReference type="Proteomes" id="UP001272515"/>
    </source>
</evidence>
<evidence type="ECO:0000256" key="5">
    <source>
        <dbReference type="ARBA" id="ARBA00023274"/>
    </source>
</evidence>
<sequence length="65" mass="7250">MKQGIHPDYKEAIVTCGCGNSFKTGSVKGDLRVDVCSKCHPFFTGQQRAAQARGRIEQFNKRYGK</sequence>
<feature type="binding site" evidence="7">
    <location>
        <position position="18"/>
    </location>
    <ligand>
        <name>Zn(2+)</name>
        <dbReference type="ChEBI" id="CHEBI:29105"/>
    </ligand>
</feature>
<dbReference type="Proteomes" id="UP001272515">
    <property type="component" value="Unassembled WGS sequence"/>
</dbReference>
<keyword evidence="3 7" id="KW-0694">RNA-binding</keyword>
<reference evidence="8 9" key="1">
    <citation type="submission" date="2023-10" db="EMBL/GenBank/DDBJ databases">
        <title>Veillonella sp. nov., isolated from a pig farm feces dump.</title>
        <authorList>
            <person name="Chang Y.-H."/>
        </authorList>
    </citation>
    <scope>NUCLEOTIDE SEQUENCE [LARGE SCALE GENOMIC DNA]</scope>
    <source>
        <strain evidence="8 9">YH-vei2233</strain>
    </source>
</reference>
<comment type="similarity">
    <text evidence="1 7">Belongs to the bacterial ribosomal protein bL31 family. Type A subfamily.</text>
</comment>
<dbReference type="PANTHER" id="PTHR33280">
    <property type="entry name" value="50S RIBOSOMAL PROTEIN L31, CHLOROPLASTIC"/>
    <property type="match status" value="1"/>
</dbReference>
<protein>
    <recommendedName>
        <fullName evidence="6 7">Large ribosomal subunit protein bL31</fullName>
    </recommendedName>
</protein>
<evidence type="ECO:0000313" key="8">
    <source>
        <dbReference type="EMBL" id="MDV5087846.1"/>
    </source>
</evidence>
<dbReference type="NCBIfam" id="NF000612">
    <property type="entry name" value="PRK00019.1"/>
    <property type="match status" value="1"/>
</dbReference>
<evidence type="ECO:0000256" key="6">
    <source>
        <dbReference type="ARBA" id="ARBA00035687"/>
    </source>
</evidence>
<dbReference type="Gene3D" id="4.10.830.30">
    <property type="entry name" value="Ribosomal protein L31"/>
    <property type="match status" value="1"/>
</dbReference>
<comment type="function">
    <text evidence="7">Binds the 23S rRNA.</text>
</comment>
<evidence type="ECO:0000256" key="4">
    <source>
        <dbReference type="ARBA" id="ARBA00022980"/>
    </source>
</evidence>
<keyword evidence="4 7" id="KW-0689">Ribosomal protein</keyword>
<dbReference type="NCBIfam" id="TIGR00105">
    <property type="entry name" value="L31"/>
    <property type="match status" value="1"/>
</dbReference>
<accession>A0ABU3Z840</accession>
<keyword evidence="9" id="KW-1185">Reference proteome</keyword>
<feature type="binding site" evidence="7">
    <location>
        <position position="16"/>
    </location>
    <ligand>
        <name>Zn(2+)</name>
        <dbReference type="ChEBI" id="CHEBI:29105"/>
    </ligand>
</feature>
<name>A0ABU3Z840_9FIRM</name>
<proteinExistence type="inferred from homology"/>
<dbReference type="SUPFAM" id="SSF143800">
    <property type="entry name" value="L28p-like"/>
    <property type="match status" value="1"/>
</dbReference>
<dbReference type="HAMAP" id="MF_00501">
    <property type="entry name" value="Ribosomal_bL31_1"/>
    <property type="match status" value="1"/>
</dbReference>
<dbReference type="PRINTS" id="PR01249">
    <property type="entry name" value="RIBOSOMALL31"/>
</dbReference>
<feature type="binding site" evidence="7">
    <location>
        <position position="36"/>
    </location>
    <ligand>
        <name>Zn(2+)</name>
        <dbReference type="ChEBI" id="CHEBI:29105"/>
    </ligand>
</feature>
<gene>
    <name evidence="7 8" type="primary">rpmE</name>
    <name evidence="8" type="ORF">RVY80_03160</name>
</gene>
<dbReference type="InterPro" id="IPR034704">
    <property type="entry name" value="Ribosomal_bL28/bL31-like_sf"/>
</dbReference>
<keyword evidence="5 7" id="KW-0687">Ribonucleoprotein</keyword>
<organism evidence="8 9">
    <name type="scientific">Veillonella absiana</name>
    <dbReference type="NCBI Taxonomy" id="3079305"/>
    <lineage>
        <taxon>Bacteria</taxon>
        <taxon>Bacillati</taxon>
        <taxon>Bacillota</taxon>
        <taxon>Negativicutes</taxon>
        <taxon>Veillonellales</taxon>
        <taxon>Veillonellaceae</taxon>
        <taxon>Veillonella</taxon>
    </lineage>
</organism>
<dbReference type="PROSITE" id="PS01143">
    <property type="entry name" value="RIBOSOMAL_L31"/>
    <property type="match status" value="1"/>
</dbReference>
<dbReference type="GO" id="GO:0005840">
    <property type="term" value="C:ribosome"/>
    <property type="evidence" value="ECO:0007669"/>
    <property type="project" value="UniProtKB-KW"/>
</dbReference>
<dbReference type="InterPro" id="IPR027491">
    <property type="entry name" value="Ribosomal_bL31_A"/>
</dbReference>
<dbReference type="Pfam" id="PF01197">
    <property type="entry name" value="Ribosomal_L31"/>
    <property type="match status" value="1"/>
</dbReference>
<feature type="binding site" evidence="7">
    <location>
        <position position="39"/>
    </location>
    <ligand>
        <name>Zn(2+)</name>
        <dbReference type="ChEBI" id="CHEBI:29105"/>
    </ligand>
</feature>
<evidence type="ECO:0000256" key="1">
    <source>
        <dbReference type="ARBA" id="ARBA00009296"/>
    </source>
</evidence>
<comment type="cofactor">
    <cofactor evidence="7">
        <name>Zn(2+)</name>
        <dbReference type="ChEBI" id="CHEBI:29105"/>
    </cofactor>
    <text evidence="7">Binds 1 zinc ion per subunit.</text>
</comment>
<keyword evidence="7" id="KW-0479">Metal-binding</keyword>
<evidence type="ECO:0000256" key="7">
    <source>
        <dbReference type="HAMAP-Rule" id="MF_00501"/>
    </source>
</evidence>
<dbReference type="PANTHER" id="PTHR33280:SF1">
    <property type="entry name" value="LARGE RIBOSOMAL SUBUNIT PROTEIN BL31C"/>
    <property type="match status" value="1"/>
</dbReference>
<keyword evidence="7" id="KW-0862">Zinc</keyword>
<comment type="subunit">
    <text evidence="7">Part of the 50S ribosomal subunit.</text>
</comment>
<dbReference type="RefSeq" id="WP_317329668.1">
    <property type="nucleotide sequence ID" value="NZ_JAWJZA010000001.1"/>
</dbReference>
<evidence type="ECO:0000256" key="3">
    <source>
        <dbReference type="ARBA" id="ARBA00022884"/>
    </source>
</evidence>
<evidence type="ECO:0000256" key="2">
    <source>
        <dbReference type="ARBA" id="ARBA00022730"/>
    </source>
</evidence>
<dbReference type="InterPro" id="IPR042105">
    <property type="entry name" value="Ribosomal_bL31_sf"/>
</dbReference>
<dbReference type="InterPro" id="IPR002150">
    <property type="entry name" value="Ribosomal_bL31"/>
</dbReference>
<comment type="caution">
    <text evidence="8">The sequence shown here is derived from an EMBL/GenBank/DDBJ whole genome shotgun (WGS) entry which is preliminary data.</text>
</comment>
<dbReference type="EMBL" id="JAWJZB010000003">
    <property type="protein sequence ID" value="MDV5087846.1"/>
    <property type="molecule type" value="Genomic_DNA"/>
</dbReference>